<accession>A0ABS4WZC1</accession>
<comment type="similarity">
    <text evidence="1 2">Belongs to the phD/YefM antitoxin family.</text>
</comment>
<comment type="function">
    <text evidence="2">Antitoxin component of a type II toxin-antitoxin (TA) system.</text>
</comment>
<sequence>MNGVTIRDLRNRSAEVLRRVNRGESLTVTRDGEPVATVAPLPRRTVQVEELILRRRSLPVIDADNLKTDVDELIDPEL</sequence>
<organism evidence="3 4">
    <name type="scientific">Brachybacterium sacelli</name>
    <dbReference type="NCBI Taxonomy" id="173364"/>
    <lineage>
        <taxon>Bacteria</taxon>
        <taxon>Bacillati</taxon>
        <taxon>Actinomycetota</taxon>
        <taxon>Actinomycetes</taxon>
        <taxon>Micrococcales</taxon>
        <taxon>Dermabacteraceae</taxon>
        <taxon>Brachybacterium</taxon>
    </lineage>
</organism>
<dbReference type="SUPFAM" id="SSF143120">
    <property type="entry name" value="YefM-like"/>
    <property type="match status" value="1"/>
</dbReference>
<proteinExistence type="inferred from homology"/>
<comment type="caution">
    <text evidence="3">The sequence shown here is derived from an EMBL/GenBank/DDBJ whole genome shotgun (WGS) entry which is preliminary data.</text>
</comment>
<dbReference type="NCBIfam" id="TIGR01552">
    <property type="entry name" value="phd_fam"/>
    <property type="match status" value="1"/>
</dbReference>
<dbReference type="Pfam" id="PF02604">
    <property type="entry name" value="PhdYeFM_antitox"/>
    <property type="match status" value="1"/>
</dbReference>
<evidence type="ECO:0000256" key="1">
    <source>
        <dbReference type="ARBA" id="ARBA00009981"/>
    </source>
</evidence>
<dbReference type="EMBL" id="JAGIOD010000001">
    <property type="protein sequence ID" value="MBP2381554.1"/>
    <property type="molecule type" value="Genomic_DNA"/>
</dbReference>
<dbReference type="InterPro" id="IPR006442">
    <property type="entry name" value="Antitoxin_Phd/YefM"/>
</dbReference>
<protein>
    <recommendedName>
        <fullName evidence="2">Antitoxin</fullName>
    </recommendedName>
</protein>
<evidence type="ECO:0000313" key="3">
    <source>
        <dbReference type="EMBL" id="MBP2381554.1"/>
    </source>
</evidence>
<name>A0ABS4WZC1_9MICO</name>
<dbReference type="InterPro" id="IPR036165">
    <property type="entry name" value="YefM-like_sf"/>
</dbReference>
<keyword evidence="4" id="KW-1185">Reference proteome</keyword>
<evidence type="ECO:0000256" key="2">
    <source>
        <dbReference type="RuleBase" id="RU362080"/>
    </source>
</evidence>
<dbReference type="RefSeq" id="WP_245354048.1">
    <property type="nucleotide sequence ID" value="NZ_BAAAJW010000002.1"/>
</dbReference>
<dbReference type="Gene3D" id="3.40.1620.10">
    <property type="entry name" value="YefM-like domain"/>
    <property type="match status" value="1"/>
</dbReference>
<dbReference type="Proteomes" id="UP001519290">
    <property type="component" value="Unassembled WGS sequence"/>
</dbReference>
<reference evidence="3 4" key="1">
    <citation type="submission" date="2021-03" db="EMBL/GenBank/DDBJ databases">
        <title>Sequencing the genomes of 1000 actinobacteria strains.</title>
        <authorList>
            <person name="Klenk H.-P."/>
        </authorList>
    </citation>
    <scope>NUCLEOTIDE SEQUENCE [LARGE SCALE GENOMIC DNA]</scope>
    <source>
        <strain evidence="3 4">DSM 14566</strain>
    </source>
</reference>
<evidence type="ECO:0000313" key="4">
    <source>
        <dbReference type="Proteomes" id="UP001519290"/>
    </source>
</evidence>
<gene>
    <name evidence="3" type="ORF">JOF43_001511</name>
</gene>